<dbReference type="AlphaFoldDB" id="F5S4Q4"/>
<dbReference type="eggNOG" id="COG5421">
    <property type="taxonomic scope" value="Bacteria"/>
</dbReference>
<gene>
    <name evidence="2" type="primary">tnpA_ISSod6</name>
    <name evidence="2" type="ORF">HMPREF0476_0187</name>
</gene>
<protein>
    <submittedName>
        <fullName evidence="2">ISSoc13 transposase</fullName>
    </submittedName>
</protein>
<dbReference type="HOGENOM" id="CLU_1890130_0_0_4"/>
<dbReference type="Pfam" id="PF01609">
    <property type="entry name" value="DDE_Tnp_1"/>
    <property type="match status" value="1"/>
</dbReference>
<name>F5S4Q4_KINKI</name>
<evidence type="ECO:0000313" key="3">
    <source>
        <dbReference type="Proteomes" id="UP000004207"/>
    </source>
</evidence>
<reference evidence="2 3" key="1">
    <citation type="submission" date="2011-04" db="EMBL/GenBank/DDBJ databases">
        <authorList>
            <person name="Muzny D."/>
            <person name="Qin X."/>
            <person name="Deng J."/>
            <person name="Jiang H."/>
            <person name="Liu Y."/>
            <person name="Qu J."/>
            <person name="Song X.-Z."/>
            <person name="Zhang L."/>
            <person name="Thornton R."/>
            <person name="Coyle M."/>
            <person name="Francisco L."/>
            <person name="Jackson L."/>
            <person name="Javaid M."/>
            <person name="Korchina V."/>
            <person name="Kovar C."/>
            <person name="Mata R."/>
            <person name="Mathew T."/>
            <person name="Ngo R."/>
            <person name="Nguyen L."/>
            <person name="Nguyen N."/>
            <person name="Okwuonu G."/>
            <person name="Ongeri F."/>
            <person name="Pham C."/>
            <person name="Simmons D."/>
            <person name="Wilczek-Boney K."/>
            <person name="Hale W."/>
            <person name="Jakkamsetti A."/>
            <person name="Pham P."/>
            <person name="Ruth R."/>
            <person name="San Lucas F."/>
            <person name="Warren J."/>
            <person name="Zhang J."/>
            <person name="Zhao Z."/>
            <person name="Zhou C."/>
            <person name="Zhu D."/>
            <person name="Lee S."/>
            <person name="Bess C."/>
            <person name="Blankenburg K."/>
            <person name="Forbes L."/>
            <person name="Fu Q."/>
            <person name="Gubbala S."/>
            <person name="Hirani K."/>
            <person name="Jayaseelan J.C."/>
            <person name="Lara F."/>
            <person name="Munidasa M."/>
            <person name="Palculict T."/>
            <person name="Patil S."/>
            <person name="Pu L.-L."/>
            <person name="Saada N."/>
            <person name="Tang L."/>
            <person name="Weissenberger G."/>
            <person name="Zhu Y."/>
            <person name="Hemphill L."/>
            <person name="Shang Y."/>
            <person name="Youmans B."/>
            <person name="Ayvaz T."/>
            <person name="Ross M."/>
            <person name="Santibanez J."/>
            <person name="Aqrawi P."/>
            <person name="Gross S."/>
            <person name="Joshi V."/>
            <person name="Fowler G."/>
            <person name="Nazareth L."/>
            <person name="Reid J."/>
            <person name="Worley K."/>
            <person name="Petrosino J."/>
            <person name="Highlander S."/>
            <person name="Gibbs R."/>
        </authorList>
    </citation>
    <scope>NUCLEOTIDE SEQUENCE [LARGE SCALE GENOMIC DNA]</scope>
    <source>
        <strain evidence="2 3">ATCC 23330</strain>
    </source>
</reference>
<dbReference type="GO" id="GO:0003677">
    <property type="term" value="F:DNA binding"/>
    <property type="evidence" value="ECO:0007669"/>
    <property type="project" value="InterPro"/>
</dbReference>
<dbReference type="PANTHER" id="PTHR30007:SF1">
    <property type="entry name" value="BLR1914 PROTEIN"/>
    <property type="match status" value="1"/>
</dbReference>
<feature type="non-terminal residue" evidence="2">
    <location>
        <position position="1"/>
    </location>
</feature>
<dbReference type="GO" id="GO:0004803">
    <property type="term" value="F:transposase activity"/>
    <property type="evidence" value="ECO:0007669"/>
    <property type="project" value="InterPro"/>
</dbReference>
<accession>F5S4Q4</accession>
<keyword evidence="3" id="KW-1185">Reference proteome</keyword>
<dbReference type="Proteomes" id="UP000004207">
    <property type="component" value="Unassembled WGS sequence"/>
</dbReference>
<evidence type="ECO:0000313" key="2">
    <source>
        <dbReference type="EMBL" id="EGK12188.1"/>
    </source>
</evidence>
<dbReference type="RefSeq" id="WP_003785293.1">
    <property type="nucleotide sequence ID" value="NZ_GL891959.1"/>
</dbReference>
<dbReference type="InterPro" id="IPR002559">
    <property type="entry name" value="Transposase_11"/>
</dbReference>
<comment type="caution">
    <text evidence="2">The sequence shown here is derived from an EMBL/GenBank/DDBJ whole genome shotgun (WGS) entry which is preliminary data.</text>
</comment>
<sequence length="134" mass="15441">TPPKIHLAVDAHGNPLEFIITDGSVHDVKVAPEWIAKLDLSETSIVCADKGYDSEPLREQIEAEDTHANIPVKSNNKKKGNHHMDWHLYKCRHVVKNQFNKIKNYRAIATRFDKLKRNYENNVALALAYQWLKL</sequence>
<feature type="domain" description="Transposase IS4-like" evidence="1">
    <location>
        <begin position="4"/>
        <end position="130"/>
    </location>
</feature>
<dbReference type="NCBIfam" id="NF033580">
    <property type="entry name" value="transpos_IS5_3"/>
    <property type="match status" value="1"/>
</dbReference>
<dbReference type="EMBL" id="AFHS01000004">
    <property type="protein sequence ID" value="EGK12188.1"/>
    <property type="molecule type" value="Genomic_DNA"/>
</dbReference>
<dbReference type="PANTHER" id="PTHR30007">
    <property type="entry name" value="PHP DOMAIN PROTEIN"/>
    <property type="match status" value="1"/>
</dbReference>
<dbReference type="GO" id="GO:0006313">
    <property type="term" value="P:DNA transposition"/>
    <property type="evidence" value="ECO:0007669"/>
    <property type="project" value="InterPro"/>
</dbReference>
<proteinExistence type="predicted"/>
<organism evidence="2 3">
    <name type="scientific">Kingella kingae ATCC 23330</name>
    <dbReference type="NCBI Taxonomy" id="887327"/>
    <lineage>
        <taxon>Bacteria</taxon>
        <taxon>Pseudomonadati</taxon>
        <taxon>Pseudomonadota</taxon>
        <taxon>Betaproteobacteria</taxon>
        <taxon>Neisseriales</taxon>
        <taxon>Neisseriaceae</taxon>
        <taxon>Kingella</taxon>
    </lineage>
</organism>
<dbReference type="OrthoDB" id="8606701at2"/>
<evidence type="ECO:0000259" key="1">
    <source>
        <dbReference type="Pfam" id="PF01609"/>
    </source>
</evidence>